<dbReference type="AlphaFoldDB" id="A0A0A9EFM2"/>
<keyword evidence="1" id="KW-0472">Membrane</keyword>
<evidence type="ECO:0000256" key="1">
    <source>
        <dbReference type="SAM" id="Phobius"/>
    </source>
</evidence>
<proteinExistence type="predicted"/>
<keyword evidence="1" id="KW-1133">Transmembrane helix</keyword>
<feature type="transmembrane region" description="Helical" evidence="1">
    <location>
        <begin position="7"/>
        <end position="24"/>
    </location>
</feature>
<protein>
    <submittedName>
        <fullName evidence="2">Uncharacterized protein</fullName>
    </submittedName>
</protein>
<accession>A0A0A9EFM2</accession>
<evidence type="ECO:0000313" key="2">
    <source>
        <dbReference type="EMBL" id="JAD94847.1"/>
    </source>
</evidence>
<reference evidence="2" key="1">
    <citation type="submission" date="2014-09" db="EMBL/GenBank/DDBJ databases">
        <authorList>
            <person name="Magalhaes I.L.F."/>
            <person name="Oliveira U."/>
            <person name="Santos F.R."/>
            <person name="Vidigal T.H.D.A."/>
            <person name="Brescovit A.D."/>
            <person name="Santos A.J."/>
        </authorList>
    </citation>
    <scope>NUCLEOTIDE SEQUENCE</scope>
    <source>
        <tissue evidence="2">Shoot tissue taken approximately 20 cm above the soil surface</tissue>
    </source>
</reference>
<reference evidence="2" key="2">
    <citation type="journal article" date="2015" name="Data Brief">
        <title>Shoot transcriptome of the giant reed, Arundo donax.</title>
        <authorList>
            <person name="Barrero R.A."/>
            <person name="Guerrero F.D."/>
            <person name="Moolhuijzen P."/>
            <person name="Goolsby J.A."/>
            <person name="Tidwell J."/>
            <person name="Bellgard S.E."/>
            <person name="Bellgard M.I."/>
        </authorList>
    </citation>
    <scope>NUCLEOTIDE SEQUENCE</scope>
    <source>
        <tissue evidence="2">Shoot tissue taken approximately 20 cm above the soil surface</tissue>
    </source>
</reference>
<organism evidence="2">
    <name type="scientific">Arundo donax</name>
    <name type="common">Giant reed</name>
    <name type="synonym">Donax arundinaceus</name>
    <dbReference type="NCBI Taxonomy" id="35708"/>
    <lineage>
        <taxon>Eukaryota</taxon>
        <taxon>Viridiplantae</taxon>
        <taxon>Streptophyta</taxon>
        <taxon>Embryophyta</taxon>
        <taxon>Tracheophyta</taxon>
        <taxon>Spermatophyta</taxon>
        <taxon>Magnoliopsida</taxon>
        <taxon>Liliopsida</taxon>
        <taxon>Poales</taxon>
        <taxon>Poaceae</taxon>
        <taxon>PACMAD clade</taxon>
        <taxon>Arundinoideae</taxon>
        <taxon>Arundineae</taxon>
        <taxon>Arundo</taxon>
    </lineage>
</organism>
<sequence>MVLWSDACLLIVYFLYYVVTHVKMKYSLDVSSSLSQRLIF</sequence>
<name>A0A0A9EFM2_ARUDO</name>
<dbReference type="EMBL" id="GBRH01203048">
    <property type="protein sequence ID" value="JAD94847.1"/>
    <property type="molecule type" value="Transcribed_RNA"/>
</dbReference>
<keyword evidence="1" id="KW-0812">Transmembrane</keyword>